<feature type="region of interest" description="Disordered" evidence="1">
    <location>
        <begin position="157"/>
        <end position="177"/>
    </location>
</feature>
<proteinExistence type="predicted"/>
<dbReference type="AlphaFoldDB" id="A0A645AEB2"/>
<name>A0A645AEB2_9ZZZZ</name>
<organism evidence="2">
    <name type="scientific">bioreactor metagenome</name>
    <dbReference type="NCBI Taxonomy" id="1076179"/>
    <lineage>
        <taxon>unclassified sequences</taxon>
        <taxon>metagenomes</taxon>
        <taxon>ecological metagenomes</taxon>
    </lineage>
</organism>
<evidence type="ECO:0000256" key="1">
    <source>
        <dbReference type="SAM" id="MobiDB-lite"/>
    </source>
</evidence>
<feature type="region of interest" description="Disordered" evidence="1">
    <location>
        <begin position="1"/>
        <end position="29"/>
    </location>
</feature>
<dbReference type="EMBL" id="VSSQ01013348">
    <property type="protein sequence ID" value="MPM51296.1"/>
    <property type="molecule type" value="Genomic_DNA"/>
</dbReference>
<accession>A0A645AEB2</accession>
<evidence type="ECO:0000313" key="2">
    <source>
        <dbReference type="EMBL" id="MPM51296.1"/>
    </source>
</evidence>
<gene>
    <name evidence="2" type="ORF">SDC9_98044</name>
</gene>
<reference evidence="2" key="1">
    <citation type="submission" date="2019-08" db="EMBL/GenBank/DDBJ databases">
        <authorList>
            <person name="Kucharzyk K."/>
            <person name="Murdoch R.W."/>
            <person name="Higgins S."/>
            <person name="Loffler F."/>
        </authorList>
    </citation>
    <scope>NUCLEOTIDE SEQUENCE</scope>
</reference>
<comment type="caution">
    <text evidence="2">The sequence shown here is derived from an EMBL/GenBank/DDBJ whole genome shotgun (WGS) entry which is preliminary data.</text>
</comment>
<protein>
    <submittedName>
        <fullName evidence="2">Uncharacterized protein</fullName>
    </submittedName>
</protein>
<sequence>MARVPEPADDLTCLVGGDATGDAEDDPSHDRRSALLVGRLAAGGLAAGQLEALTGVQAVAEVVRPEVALHEVLTERGLLGSGLGLRVDLGELEQALVDLAQRDRQRLLLDLGLDQRTDVLQQPTAQLGVVGVDLASTLRGEQHQAVLRVDPRQEVVDRGVRDSRGRGFSSQDQPSAT</sequence>